<organism evidence="4 5">
    <name type="scientific">Trichobilharzia regenti</name>
    <name type="common">Nasal bird schistosome</name>
    <dbReference type="NCBI Taxonomy" id="157069"/>
    <lineage>
        <taxon>Eukaryota</taxon>
        <taxon>Metazoa</taxon>
        <taxon>Spiralia</taxon>
        <taxon>Lophotrochozoa</taxon>
        <taxon>Platyhelminthes</taxon>
        <taxon>Trematoda</taxon>
        <taxon>Digenea</taxon>
        <taxon>Strigeidida</taxon>
        <taxon>Schistosomatoidea</taxon>
        <taxon>Schistosomatidae</taxon>
        <taxon>Trichobilharzia</taxon>
    </lineage>
</organism>
<reference evidence="4" key="1">
    <citation type="submission" date="2022-06" db="EMBL/GenBank/DDBJ databases">
        <authorList>
            <person name="Berger JAMES D."/>
            <person name="Berger JAMES D."/>
        </authorList>
    </citation>
    <scope>NUCLEOTIDE SEQUENCE [LARGE SCALE GENOMIC DNA]</scope>
</reference>
<evidence type="ECO:0000256" key="2">
    <source>
        <dbReference type="SAM" id="SignalP"/>
    </source>
</evidence>
<feature type="domain" description="Saposin B-type" evidence="3">
    <location>
        <begin position="35"/>
        <end position="88"/>
    </location>
</feature>
<feature type="signal peptide" evidence="2">
    <location>
        <begin position="1"/>
        <end position="19"/>
    </location>
</feature>
<protein>
    <recommendedName>
        <fullName evidence="3">Saposin B-type domain-containing protein</fullName>
    </recommendedName>
</protein>
<dbReference type="Gene3D" id="1.10.225.10">
    <property type="entry name" value="Saposin-like"/>
    <property type="match status" value="1"/>
</dbReference>
<dbReference type="SUPFAM" id="SSF47862">
    <property type="entry name" value="Saposin"/>
    <property type="match status" value="1"/>
</dbReference>
<dbReference type="AlphaFoldDB" id="A0AA85K8A7"/>
<feature type="chain" id="PRO_5041718954" description="Saposin B-type domain-containing protein" evidence="2">
    <location>
        <begin position="20"/>
        <end position="128"/>
    </location>
</feature>
<keyword evidence="2" id="KW-0732">Signal</keyword>
<keyword evidence="4" id="KW-1185">Reference proteome</keyword>
<name>A0AA85K8A7_TRIRE</name>
<dbReference type="InterPro" id="IPR011001">
    <property type="entry name" value="Saposin-like"/>
</dbReference>
<keyword evidence="1" id="KW-1015">Disulfide bond</keyword>
<reference evidence="5" key="2">
    <citation type="submission" date="2023-11" db="UniProtKB">
        <authorList>
            <consortium name="WormBaseParasite"/>
        </authorList>
    </citation>
    <scope>IDENTIFICATION</scope>
</reference>
<evidence type="ECO:0000313" key="4">
    <source>
        <dbReference type="Proteomes" id="UP000050795"/>
    </source>
</evidence>
<accession>A0AA85K8A7</accession>
<evidence type="ECO:0000313" key="5">
    <source>
        <dbReference type="WBParaSite" id="TREG1_72290.1"/>
    </source>
</evidence>
<dbReference type="Proteomes" id="UP000050795">
    <property type="component" value="Unassembled WGS sequence"/>
</dbReference>
<dbReference type="InterPro" id="IPR008139">
    <property type="entry name" value="SaposinB_dom"/>
</dbReference>
<proteinExistence type="predicted"/>
<dbReference type="PROSITE" id="PS50015">
    <property type="entry name" value="SAP_B"/>
    <property type="match status" value="1"/>
</dbReference>
<evidence type="ECO:0000259" key="3">
    <source>
        <dbReference type="PROSITE" id="PS50015"/>
    </source>
</evidence>
<sequence>MFFEFITLIVLCGSNGVIGNEHDQVPLVKPKAPQCNLFCEVCTSALNITKYILDNEPFLPIILRYLSPICYFLPERQYREKCSELLDRGVIEKIHHWIDQINIINSVLKLGFVMARNHPQILVMNYLV</sequence>
<evidence type="ECO:0000256" key="1">
    <source>
        <dbReference type="ARBA" id="ARBA00023157"/>
    </source>
</evidence>
<dbReference type="WBParaSite" id="TREG1_72290.1">
    <property type="protein sequence ID" value="TREG1_72290.1"/>
    <property type="gene ID" value="TREG1_72290"/>
</dbReference>